<comment type="caution">
    <text evidence="2">The sequence shown here is derived from an EMBL/GenBank/DDBJ whole genome shotgun (WGS) entry which is preliminary data.</text>
</comment>
<accession>A0A1B7TG64</accession>
<dbReference type="AlphaFoldDB" id="A0A1B7TG64"/>
<protein>
    <submittedName>
        <fullName evidence="2">Uncharacterized protein</fullName>
    </submittedName>
</protein>
<dbReference type="GO" id="GO:0016627">
    <property type="term" value="F:oxidoreductase activity, acting on the CH-CH group of donors"/>
    <property type="evidence" value="ECO:0007669"/>
    <property type="project" value="InterPro"/>
</dbReference>
<dbReference type="OrthoDB" id="3973261at2759"/>
<sequence>MAVGISKRPDTYSTFTLKDLDPLLENGNDIPTFLLEKFSIKNLNNCDKLRDFIYKHFPEQKDMEFITDLKNNEKIRISILNKWSNQFSTIYKNNCPQELKFFLENLIRLDDYQLGLILNIISSSLLFCFIVFGSLGIESFIDNIVAQRLILKFGSSSQISKYVFNNQQNYHFLFGTNEKTRQGSDLLNVRCSIKSSQNKNETILKGHKWFVPSYYFYSNSNPCYILFIINEDIKLSSDEHSKIPLKEQFSLVLVDNDKDFESKIQKLQVYKEGLVSYDELKFNSISLSYSINEILLGTNGNGLSIMHYKTHMSRLFYSIVIVTNTQNTLNYIMHQATYNLEIMLQPPKFTKIIKTDNFKESLSQNYCELKLLISYCFAMIFDLKKKNDNENSNLNFAIGKLMIPQKCESIINWALKIMESKIFLQENYKLLYLKGVFYRFQSLDQSNNYLLHYIGKSRISWFLRIQRGLKAIKKKEDTFENNEEKENIVSKEYTNDTCSKPSSCCNFPVVPKSANSTTISSRSSIFSREGIKDVLRPLTPSNMIYLTTKHE</sequence>
<dbReference type="GO" id="GO:0050660">
    <property type="term" value="F:flavin adenine dinucleotide binding"/>
    <property type="evidence" value="ECO:0007669"/>
    <property type="project" value="InterPro"/>
</dbReference>
<dbReference type="Gene3D" id="1.20.140.10">
    <property type="entry name" value="Butyryl-CoA Dehydrogenase, subunit A, domain 3"/>
    <property type="match status" value="1"/>
</dbReference>
<keyword evidence="1" id="KW-0472">Membrane</keyword>
<dbReference type="InterPro" id="IPR037069">
    <property type="entry name" value="AcylCoA_DH/ox_N_sf"/>
</dbReference>
<proteinExistence type="predicted"/>
<reference evidence="3" key="1">
    <citation type="journal article" date="2016" name="Proc. Natl. Acad. Sci. U.S.A.">
        <title>Comparative genomics of biotechnologically important yeasts.</title>
        <authorList>
            <person name="Riley R."/>
            <person name="Haridas S."/>
            <person name="Wolfe K.H."/>
            <person name="Lopes M.R."/>
            <person name="Hittinger C.T."/>
            <person name="Goeker M."/>
            <person name="Salamov A.A."/>
            <person name="Wisecaver J.H."/>
            <person name="Long T.M."/>
            <person name="Calvey C.H."/>
            <person name="Aerts A.L."/>
            <person name="Barry K.W."/>
            <person name="Choi C."/>
            <person name="Clum A."/>
            <person name="Coughlan A.Y."/>
            <person name="Deshpande S."/>
            <person name="Douglass A.P."/>
            <person name="Hanson S.J."/>
            <person name="Klenk H.-P."/>
            <person name="LaButti K.M."/>
            <person name="Lapidus A."/>
            <person name="Lindquist E.A."/>
            <person name="Lipzen A.M."/>
            <person name="Meier-Kolthoff J.P."/>
            <person name="Ohm R.A."/>
            <person name="Otillar R.P."/>
            <person name="Pangilinan J.L."/>
            <person name="Peng Y."/>
            <person name="Rokas A."/>
            <person name="Rosa C.A."/>
            <person name="Scheuner C."/>
            <person name="Sibirny A.A."/>
            <person name="Slot J.C."/>
            <person name="Stielow J.B."/>
            <person name="Sun H."/>
            <person name="Kurtzman C.P."/>
            <person name="Blackwell M."/>
            <person name="Grigoriev I.V."/>
            <person name="Jeffries T.W."/>
        </authorList>
    </citation>
    <scope>NUCLEOTIDE SEQUENCE [LARGE SCALE GENOMIC DNA]</scope>
    <source>
        <strain evidence="3">NRRL Y-1626</strain>
    </source>
</reference>
<gene>
    <name evidence="2" type="ORF">HANVADRAFT_52151</name>
</gene>
<organism evidence="2 3">
    <name type="scientific">Hanseniaspora valbyensis NRRL Y-1626</name>
    <dbReference type="NCBI Taxonomy" id="766949"/>
    <lineage>
        <taxon>Eukaryota</taxon>
        <taxon>Fungi</taxon>
        <taxon>Dikarya</taxon>
        <taxon>Ascomycota</taxon>
        <taxon>Saccharomycotina</taxon>
        <taxon>Saccharomycetes</taxon>
        <taxon>Saccharomycodales</taxon>
        <taxon>Saccharomycodaceae</taxon>
        <taxon>Hanseniaspora</taxon>
    </lineage>
</organism>
<keyword evidence="3" id="KW-1185">Reference proteome</keyword>
<dbReference type="Proteomes" id="UP000092321">
    <property type="component" value="Unassembled WGS sequence"/>
</dbReference>
<dbReference type="Gene3D" id="2.40.110.10">
    <property type="entry name" value="Butyryl-CoA Dehydrogenase, subunit A, domain 2"/>
    <property type="match status" value="1"/>
</dbReference>
<evidence type="ECO:0000256" key="1">
    <source>
        <dbReference type="SAM" id="Phobius"/>
    </source>
</evidence>
<name>A0A1B7TG64_9ASCO</name>
<keyword evidence="1" id="KW-0812">Transmembrane</keyword>
<feature type="transmembrane region" description="Helical" evidence="1">
    <location>
        <begin position="116"/>
        <end position="137"/>
    </location>
</feature>
<dbReference type="InterPro" id="IPR046373">
    <property type="entry name" value="Acyl-CoA_Oxase/DH_mid-dom_sf"/>
</dbReference>
<evidence type="ECO:0000313" key="3">
    <source>
        <dbReference type="Proteomes" id="UP000092321"/>
    </source>
</evidence>
<evidence type="ECO:0000313" key="2">
    <source>
        <dbReference type="EMBL" id="OBA27720.1"/>
    </source>
</evidence>
<keyword evidence="1" id="KW-1133">Transmembrane helix</keyword>
<dbReference type="Gene3D" id="1.10.540.10">
    <property type="entry name" value="Acyl-CoA dehydrogenase/oxidase, N-terminal domain"/>
    <property type="match status" value="1"/>
</dbReference>
<dbReference type="EMBL" id="LXPE01000007">
    <property type="protein sequence ID" value="OBA27720.1"/>
    <property type="molecule type" value="Genomic_DNA"/>
</dbReference>